<evidence type="ECO:0000313" key="2">
    <source>
        <dbReference type="EMBL" id="KAH7286328.1"/>
    </source>
</evidence>
<keyword evidence="1" id="KW-1133">Transmembrane helix</keyword>
<reference evidence="2" key="1">
    <citation type="submission" date="2021-08" db="EMBL/GenBank/DDBJ databases">
        <title>WGS assembly of Ceratopteris richardii.</title>
        <authorList>
            <person name="Marchant D.B."/>
            <person name="Chen G."/>
            <person name="Jenkins J."/>
            <person name="Shu S."/>
            <person name="Leebens-Mack J."/>
            <person name="Grimwood J."/>
            <person name="Schmutz J."/>
            <person name="Soltis P."/>
            <person name="Soltis D."/>
            <person name="Chen Z.-H."/>
        </authorList>
    </citation>
    <scope>NUCLEOTIDE SEQUENCE</scope>
    <source>
        <strain evidence="2">Whitten #5841</strain>
        <tissue evidence="2">Leaf</tissue>
    </source>
</reference>
<dbReference type="Proteomes" id="UP000825935">
    <property type="component" value="Chromosome 32"/>
</dbReference>
<keyword evidence="1" id="KW-0472">Membrane</keyword>
<keyword evidence="3" id="KW-1185">Reference proteome</keyword>
<comment type="caution">
    <text evidence="2">The sequence shown here is derived from an EMBL/GenBank/DDBJ whole genome shotgun (WGS) entry which is preliminary data.</text>
</comment>
<dbReference type="AlphaFoldDB" id="A0A8T2QRV9"/>
<dbReference type="EMBL" id="CM035437">
    <property type="protein sequence ID" value="KAH7286328.1"/>
    <property type="molecule type" value="Genomic_DNA"/>
</dbReference>
<accession>A0A8T2QRV9</accession>
<feature type="transmembrane region" description="Helical" evidence="1">
    <location>
        <begin position="110"/>
        <end position="132"/>
    </location>
</feature>
<gene>
    <name evidence="2" type="ORF">KP509_32G001400</name>
</gene>
<name>A0A8T2QRV9_CERRI</name>
<sequence>MHLRVGATYGALFCPSGSSTSPAQLSSYSLSLSLCLPRLSLSLRLSLSVYLGKSRVTISGTIFQKRGGAAALLVPPPVPLKQWRGGDLAIDRRVANAPSRLKVCMTQADMLLSALSLSLSLFATVSFGYLHVKTATLSASLPRRKGSTVRLCIEHSTAV</sequence>
<keyword evidence="1" id="KW-0812">Transmembrane</keyword>
<protein>
    <submittedName>
        <fullName evidence="2">Uncharacterized protein</fullName>
    </submittedName>
</protein>
<evidence type="ECO:0000313" key="3">
    <source>
        <dbReference type="Proteomes" id="UP000825935"/>
    </source>
</evidence>
<evidence type="ECO:0000256" key="1">
    <source>
        <dbReference type="SAM" id="Phobius"/>
    </source>
</evidence>
<proteinExistence type="predicted"/>
<organism evidence="2 3">
    <name type="scientific">Ceratopteris richardii</name>
    <name type="common">Triangle waterfern</name>
    <dbReference type="NCBI Taxonomy" id="49495"/>
    <lineage>
        <taxon>Eukaryota</taxon>
        <taxon>Viridiplantae</taxon>
        <taxon>Streptophyta</taxon>
        <taxon>Embryophyta</taxon>
        <taxon>Tracheophyta</taxon>
        <taxon>Polypodiopsida</taxon>
        <taxon>Polypodiidae</taxon>
        <taxon>Polypodiales</taxon>
        <taxon>Pteridineae</taxon>
        <taxon>Pteridaceae</taxon>
        <taxon>Parkerioideae</taxon>
        <taxon>Ceratopteris</taxon>
    </lineage>
</organism>